<reference evidence="1 2" key="1">
    <citation type="submission" date="2021-05" db="EMBL/GenBank/DDBJ databases">
        <title>Direct Submission.</title>
        <authorList>
            <person name="Li K."/>
            <person name="Gao J."/>
        </authorList>
    </citation>
    <scope>NUCLEOTIDE SEQUENCE [LARGE SCALE GENOMIC DNA]</scope>
    <source>
        <strain evidence="1 2">Mg02</strain>
    </source>
</reference>
<name>A0ABX8BHG9_9ACTN</name>
<proteinExistence type="predicted"/>
<dbReference type="EMBL" id="CP074133">
    <property type="protein sequence ID" value="QUX20293.1"/>
    <property type="molecule type" value="Genomic_DNA"/>
</dbReference>
<dbReference type="RefSeq" id="WP_220561488.1">
    <property type="nucleotide sequence ID" value="NZ_CP074133.1"/>
</dbReference>
<gene>
    <name evidence="1" type="ORF">KGD84_17340</name>
</gene>
<accession>A0ABX8BHG9</accession>
<dbReference type="Proteomes" id="UP000676079">
    <property type="component" value="Chromosome"/>
</dbReference>
<evidence type="ECO:0000313" key="2">
    <source>
        <dbReference type="Proteomes" id="UP000676079"/>
    </source>
</evidence>
<evidence type="ECO:0000313" key="1">
    <source>
        <dbReference type="EMBL" id="QUX20293.1"/>
    </source>
</evidence>
<sequence>MVPEKDTGEALAIVRTALAEDYPDASMQPAPGGPRGAVRVAPAGRYPADDLPAATRWRVQVSRMATDLEGAGALVEVAPDKTHLIAVPRTGEIATYATSMDAGDNWHLIGAPGYTRCGKRKKASWLLEKLPDDQVCEPCRTGPAILSRPEDRGML</sequence>
<keyword evidence="2" id="KW-1185">Reference proteome</keyword>
<protein>
    <submittedName>
        <fullName evidence="1">Uncharacterized protein</fullName>
    </submittedName>
</protein>
<organism evidence="1 2">
    <name type="scientific">Nocardiopsis changdeensis</name>
    <dbReference type="NCBI Taxonomy" id="2831969"/>
    <lineage>
        <taxon>Bacteria</taxon>
        <taxon>Bacillati</taxon>
        <taxon>Actinomycetota</taxon>
        <taxon>Actinomycetes</taxon>
        <taxon>Streptosporangiales</taxon>
        <taxon>Nocardiopsidaceae</taxon>
        <taxon>Nocardiopsis</taxon>
    </lineage>
</organism>